<organism evidence="3 4">
    <name type="scientific">Paraburkholderia aspalathi</name>
    <dbReference type="NCBI Taxonomy" id="1324617"/>
    <lineage>
        <taxon>Bacteria</taxon>
        <taxon>Pseudomonadati</taxon>
        <taxon>Pseudomonadota</taxon>
        <taxon>Betaproteobacteria</taxon>
        <taxon>Burkholderiales</taxon>
        <taxon>Burkholderiaceae</taxon>
        <taxon>Paraburkholderia</taxon>
    </lineage>
</organism>
<evidence type="ECO:0000313" key="3">
    <source>
        <dbReference type="EMBL" id="SFU20572.1"/>
    </source>
</evidence>
<proteinExistence type="predicted"/>
<accession>A0A1I7E9J3</accession>
<evidence type="ECO:0000256" key="1">
    <source>
        <dbReference type="SAM" id="MobiDB-lite"/>
    </source>
</evidence>
<dbReference type="Proteomes" id="UP000198844">
    <property type="component" value="Unassembled WGS sequence"/>
</dbReference>
<feature type="compositionally biased region" description="Low complexity" evidence="1">
    <location>
        <begin position="68"/>
        <end position="77"/>
    </location>
</feature>
<dbReference type="EMBL" id="FPBH01000015">
    <property type="protein sequence ID" value="SFU20572.1"/>
    <property type="molecule type" value="Genomic_DNA"/>
</dbReference>
<feature type="region of interest" description="Disordered" evidence="1">
    <location>
        <begin position="1"/>
        <end position="20"/>
    </location>
</feature>
<dbReference type="AlphaFoldDB" id="A0A1I7E9J3"/>
<feature type="transmembrane region" description="Helical" evidence="2">
    <location>
        <begin position="33"/>
        <end position="50"/>
    </location>
</feature>
<sequence length="176" mass="18995">MAPAQSRETRAARGDRRRKVGLISRGMRHDKHTVAAVVVAGASVSGLVYVPHGRTICLRSTPQTPMYSSKSSQSKPSPDAEMPKALRCPGVAASSLGNHVHRMRRKRPSSNATAKLCRQTAGQLRTTLPDMRQRFPLVLAETALETLIDVTVRSPGCPVIARSLASPHLSRQSRGG</sequence>
<keyword evidence="2" id="KW-1133">Transmembrane helix</keyword>
<evidence type="ECO:0000256" key="2">
    <source>
        <dbReference type="SAM" id="Phobius"/>
    </source>
</evidence>
<gene>
    <name evidence="3" type="ORF">SAMN05192563_101558</name>
</gene>
<evidence type="ECO:0000313" key="4">
    <source>
        <dbReference type="Proteomes" id="UP000198844"/>
    </source>
</evidence>
<protein>
    <submittedName>
        <fullName evidence="3">Uncharacterized protein</fullName>
    </submittedName>
</protein>
<keyword evidence="2" id="KW-0472">Membrane</keyword>
<reference evidence="3 4" key="1">
    <citation type="submission" date="2016-10" db="EMBL/GenBank/DDBJ databases">
        <authorList>
            <person name="de Groot N.N."/>
        </authorList>
    </citation>
    <scope>NUCLEOTIDE SEQUENCE [LARGE SCALE GENOMIC DNA]</scope>
    <source>
        <strain evidence="3 4">LMG 27731</strain>
    </source>
</reference>
<name>A0A1I7E9J3_9BURK</name>
<feature type="region of interest" description="Disordered" evidence="1">
    <location>
        <begin position="59"/>
        <end position="84"/>
    </location>
</feature>
<keyword evidence="2" id="KW-0812">Transmembrane</keyword>